<dbReference type="Proteomes" id="UP000886998">
    <property type="component" value="Unassembled WGS sequence"/>
</dbReference>
<evidence type="ECO:0000256" key="4">
    <source>
        <dbReference type="ARBA" id="ARBA00023180"/>
    </source>
</evidence>
<name>A0A8X6YWS9_9ARAC</name>
<evidence type="ECO:0000313" key="8">
    <source>
        <dbReference type="Proteomes" id="UP000886998"/>
    </source>
</evidence>
<accession>A0A8X6YWS9</accession>
<keyword evidence="2" id="KW-0472">Membrane</keyword>
<keyword evidence="5" id="KW-0393">Immunoglobulin domain</keyword>
<comment type="subcellular location">
    <subcellularLocation>
        <location evidence="1">Membrane</location>
        <topology evidence="1">Single-pass type I membrane protein</topology>
    </subcellularLocation>
</comment>
<keyword evidence="8" id="KW-1185">Reference proteome</keyword>
<dbReference type="Gene3D" id="2.60.40.10">
    <property type="entry name" value="Immunoglobulins"/>
    <property type="match status" value="1"/>
</dbReference>
<feature type="domain" description="Ig-like" evidence="6">
    <location>
        <begin position="171"/>
        <end position="214"/>
    </location>
</feature>
<sequence length="214" mass="23364">MSFAECCFFTSDPDAPLLHPLLLSRPLATGGSNQLVTTGSRVAMKLEFLFRQHFVVCFLFVCRGTDDSPLEKTVLVGESVSIPCPLSTPGGSVQWLQDGTPIVLDLSATRRRQWNISPDGTAALTISEVRRTDAGRWECRELGADGSVRKVARVLDLIVGSLSSSGSPSDPYLELEGRRLVHQATVTVREPQKLSLHCIVSGAIPPVRRIHWSI</sequence>
<dbReference type="GO" id="GO:0005911">
    <property type="term" value="C:cell-cell junction"/>
    <property type="evidence" value="ECO:0007669"/>
    <property type="project" value="TreeGrafter"/>
</dbReference>
<dbReference type="PROSITE" id="PS50835">
    <property type="entry name" value="IG_LIKE"/>
    <property type="match status" value="2"/>
</dbReference>
<evidence type="ECO:0000256" key="2">
    <source>
        <dbReference type="ARBA" id="ARBA00023136"/>
    </source>
</evidence>
<dbReference type="InterPro" id="IPR007110">
    <property type="entry name" value="Ig-like_dom"/>
</dbReference>
<dbReference type="GO" id="GO:0050839">
    <property type="term" value="F:cell adhesion molecule binding"/>
    <property type="evidence" value="ECO:0007669"/>
    <property type="project" value="TreeGrafter"/>
</dbReference>
<proteinExistence type="predicted"/>
<dbReference type="PANTHER" id="PTHR11640:SF155">
    <property type="entry name" value="IG-LIKE DOMAIN-CONTAINING PROTEIN"/>
    <property type="match status" value="1"/>
</dbReference>
<feature type="domain" description="Ig-like" evidence="6">
    <location>
        <begin position="77"/>
        <end position="140"/>
    </location>
</feature>
<evidence type="ECO:0000259" key="6">
    <source>
        <dbReference type="PROSITE" id="PS50835"/>
    </source>
</evidence>
<dbReference type="Pfam" id="PF13927">
    <property type="entry name" value="Ig_3"/>
    <property type="match status" value="1"/>
</dbReference>
<dbReference type="InterPro" id="IPR003598">
    <property type="entry name" value="Ig_sub2"/>
</dbReference>
<dbReference type="AlphaFoldDB" id="A0A8X6YWS9"/>
<evidence type="ECO:0000256" key="1">
    <source>
        <dbReference type="ARBA" id="ARBA00004479"/>
    </source>
</evidence>
<evidence type="ECO:0000313" key="7">
    <source>
        <dbReference type="EMBL" id="GFY78017.1"/>
    </source>
</evidence>
<dbReference type="GO" id="GO:0005886">
    <property type="term" value="C:plasma membrane"/>
    <property type="evidence" value="ECO:0007669"/>
    <property type="project" value="TreeGrafter"/>
</dbReference>
<dbReference type="GO" id="GO:0098609">
    <property type="term" value="P:cell-cell adhesion"/>
    <property type="evidence" value="ECO:0007669"/>
    <property type="project" value="TreeGrafter"/>
</dbReference>
<dbReference type="OrthoDB" id="9442762at2759"/>
<gene>
    <name evidence="7" type="primary">AVEN_103571_1</name>
    <name evidence="7" type="ORF">TNIN_20711</name>
</gene>
<evidence type="ECO:0000256" key="5">
    <source>
        <dbReference type="ARBA" id="ARBA00023319"/>
    </source>
</evidence>
<dbReference type="SMART" id="SM00408">
    <property type="entry name" value="IGc2"/>
    <property type="match status" value="1"/>
</dbReference>
<dbReference type="SMART" id="SM00409">
    <property type="entry name" value="IG"/>
    <property type="match status" value="1"/>
</dbReference>
<dbReference type="InterPro" id="IPR051275">
    <property type="entry name" value="Cell_adhesion_signaling"/>
</dbReference>
<feature type="non-terminal residue" evidence="7">
    <location>
        <position position="1"/>
    </location>
</feature>
<keyword evidence="3" id="KW-1015">Disulfide bond</keyword>
<keyword evidence="4" id="KW-0325">Glycoprotein</keyword>
<protein>
    <recommendedName>
        <fullName evidence="6">Ig-like domain-containing protein</fullName>
    </recommendedName>
</protein>
<dbReference type="InterPro" id="IPR036179">
    <property type="entry name" value="Ig-like_dom_sf"/>
</dbReference>
<evidence type="ECO:0000256" key="3">
    <source>
        <dbReference type="ARBA" id="ARBA00023157"/>
    </source>
</evidence>
<dbReference type="InterPro" id="IPR013783">
    <property type="entry name" value="Ig-like_fold"/>
</dbReference>
<organism evidence="7 8">
    <name type="scientific">Trichonephila inaurata madagascariensis</name>
    <dbReference type="NCBI Taxonomy" id="2747483"/>
    <lineage>
        <taxon>Eukaryota</taxon>
        <taxon>Metazoa</taxon>
        <taxon>Ecdysozoa</taxon>
        <taxon>Arthropoda</taxon>
        <taxon>Chelicerata</taxon>
        <taxon>Arachnida</taxon>
        <taxon>Araneae</taxon>
        <taxon>Araneomorphae</taxon>
        <taxon>Entelegynae</taxon>
        <taxon>Araneoidea</taxon>
        <taxon>Nephilidae</taxon>
        <taxon>Trichonephila</taxon>
        <taxon>Trichonephila inaurata</taxon>
    </lineage>
</organism>
<reference evidence="7" key="1">
    <citation type="submission" date="2020-08" db="EMBL/GenBank/DDBJ databases">
        <title>Multicomponent nature underlies the extraordinary mechanical properties of spider dragline silk.</title>
        <authorList>
            <person name="Kono N."/>
            <person name="Nakamura H."/>
            <person name="Mori M."/>
            <person name="Yoshida Y."/>
            <person name="Ohtoshi R."/>
            <person name="Malay A.D."/>
            <person name="Moran D.A.P."/>
            <person name="Tomita M."/>
            <person name="Numata K."/>
            <person name="Arakawa K."/>
        </authorList>
    </citation>
    <scope>NUCLEOTIDE SEQUENCE</scope>
</reference>
<dbReference type="EMBL" id="BMAV01022769">
    <property type="protein sequence ID" value="GFY78017.1"/>
    <property type="molecule type" value="Genomic_DNA"/>
</dbReference>
<comment type="caution">
    <text evidence="7">The sequence shown here is derived from an EMBL/GenBank/DDBJ whole genome shotgun (WGS) entry which is preliminary data.</text>
</comment>
<dbReference type="SUPFAM" id="SSF48726">
    <property type="entry name" value="Immunoglobulin"/>
    <property type="match status" value="1"/>
</dbReference>
<dbReference type="PANTHER" id="PTHR11640">
    <property type="entry name" value="NEPHRIN"/>
    <property type="match status" value="1"/>
</dbReference>
<dbReference type="InterPro" id="IPR003599">
    <property type="entry name" value="Ig_sub"/>
</dbReference>